<dbReference type="PANTHER" id="PTHR30002:SF4">
    <property type="entry name" value="EPOXYQUEUOSINE REDUCTASE"/>
    <property type="match status" value="1"/>
</dbReference>
<feature type="binding site" evidence="9">
    <location>
        <begin position="236"/>
        <end position="237"/>
    </location>
    <ligand>
        <name>cob(II)alamin</name>
        <dbReference type="ChEBI" id="CHEBI:16304"/>
    </ligand>
</feature>
<proteinExistence type="inferred from homology"/>
<gene>
    <name evidence="9 11" type="primary">queG</name>
    <name evidence="11" type="ORF">ISF26_21640</name>
</gene>
<evidence type="ECO:0000259" key="10">
    <source>
        <dbReference type="PROSITE" id="PS51379"/>
    </source>
</evidence>
<evidence type="ECO:0000256" key="2">
    <source>
        <dbReference type="ARBA" id="ARBA00022490"/>
    </source>
</evidence>
<evidence type="ECO:0000256" key="5">
    <source>
        <dbReference type="ARBA" id="ARBA00022785"/>
    </source>
</evidence>
<dbReference type="Pfam" id="PF08331">
    <property type="entry name" value="QueG_DUF1730"/>
    <property type="match status" value="1"/>
</dbReference>
<feature type="binding site" evidence="9">
    <location>
        <position position="243"/>
    </location>
    <ligand>
        <name>[4Fe-4S] cluster</name>
        <dbReference type="ChEBI" id="CHEBI:49883"/>
        <label>1</label>
    </ligand>
</feature>
<comment type="pathway">
    <text evidence="9">tRNA modification; tRNA-queuosine biosynthesis.</text>
</comment>
<comment type="cofactor">
    <cofactor evidence="9">
        <name>[4Fe-4S] cluster</name>
        <dbReference type="ChEBI" id="CHEBI:49883"/>
    </cofactor>
    <text evidence="9">Binds 2 [4Fe-4S] clusters per monomer.</text>
</comment>
<evidence type="ECO:0000256" key="9">
    <source>
        <dbReference type="HAMAP-Rule" id="MF_00916"/>
    </source>
</evidence>
<keyword evidence="6 9" id="KW-0560">Oxidoreductase</keyword>
<evidence type="ECO:0000256" key="1">
    <source>
        <dbReference type="ARBA" id="ARBA00022485"/>
    </source>
</evidence>
<evidence type="ECO:0000256" key="3">
    <source>
        <dbReference type="ARBA" id="ARBA00022694"/>
    </source>
</evidence>
<keyword evidence="2 9" id="KW-0963">Cytoplasm</keyword>
<dbReference type="InterPro" id="IPR017896">
    <property type="entry name" value="4Fe4S_Fe-S-bd"/>
</dbReference>
<dbReference type="Pfam" id="PF13484">
    <property type="entry name" value="Fer4_16"/>
    <property type="match status" value="1"/>
</dbReference>
<evidence type="ECO:0000256" key="4">
    <source>
        <dbReference type="ARBA" id="ARBA00022723"/>
    </source>
</evidence>
<feature type="binding site" evidence="9">
    <location>
        <position position="128"/>
    </location>
    <ligand>
        <name>cob(II)alamin</name>
        <dbReference type="ChEBI" id="CHEBI:16304"/>
    </ligand>
</feature>
<keyword evidence="1 9" id="KW-0004">4Fe-4S</keyword>
<reference evidence="11 12" key="1">
    <citation type="journal article" date="2021" name="Genome Biol. Evol.">
        <title>Complete Genome Sequencing of a Novel Gloeobacter Species from a Waterfall Cave in Mexico.</title>
        <authorList>
            <person name="Saw J.H."/>
            <person name="Cardona T."/>
            <person name="Montejano G."/>
        </authorList>
    </citation>
    <scope>NUCLEOTIDE SEQUENCE [LARGE SCALE GENOMIC DNA]</scope>
    <source>
        <strain evidence="11">MG652769</strain>
    </source>
</reference>
<dbReference type="InterPro" id="IPR013542">
    <property type="entry name" value="QueG_DUF1730"/>
</dbReference>
<evidence type="ECO:0000256" key="8">
    <source>
        <dbReference type="ARBA" id="ARBA00023014"/>
    </source>
</evidence>
<comment type="similarity">
    <text evidence="9">Belongs to the QueG family.</text>
</comment>
<feature type="domain" description="4Fe-4S ferredoxin-type" evidence="10">
    <location>
        <begin position="173"/>
        <end position="202"/>
    </location>
</feature>
<dbReference type="InterPro" id="IPR017900">
    <property type="entry name" value="4Fe4S_Fe_S_CS"/>
</dbReference>
<feature type="binding site" evidence="9">
    <location>
        <position position="236"/>
    </location>
    <ligand>
        <name>[4Fe-4S] cluster</name>
        <dbReference type="ChEBI" id="CHEBI:49883"/>
        <label>2</label>
    </ligand>
</feature>
<dbReference type="InterPro" id="IPR004453">
    <property type="entry name" value="QueG"/>
</dbReference>
<organism evidence="11 12">
    <name type="scientific">Gloeobacter morelensis MG652769</name>
    <dbReference type="NCBI Taxonomy" id="2781736"/>
    <lineage>
        <taxon>Bacteria</taxon>
        <taxon>Bacillati</taxon>
        <taxon>Cyanobacteriota</taxon>
        <taxon>Cyanophyceae</taxon>
        <taxon>Gloeobacterales</taxon>
        <taxon>Gloeobacteraceae</taxon>
        <taxon>Gloeobacter</taxon>
        <taxon>Gloeobacter morelensis</taxon>
    </lineage>
</organism>
<keyword evidence="5 9" id="KW-0671">Queuosine biosynthesis</keyword>
<feature type="binding site" evidence="9">
    <location>
        <position position="152"/>
    </location>
    <ligand>
        <name>cob(II)alamin</name>
        <dbReference type="ChEBI" id="CHEBI:16304"/>
    </ligand>
</feature>
<feature type="binding site" evidence="9">
    <location>
        <position position="208"/>
    </location>
    <ligand>
        <name>[4Fe-4S] cluster</name>
        <dbReference type="ChEBI" id="CHEBI:49883"/>
        <label>2</label>
    </ligand>
</feature>
<name>A0ABY3PL18_9CYAN</name>
<sequence>MAPTAAQIKSRALDLGFHKVGIARADALDGEGSARLIRWLAAGYAGEMGWMHDPRRRDIRQVLPGVRSVICVALNYNTPQGSPAPGQARISRYALGRDYHKVLSKPLKALARWIEVSDPGCRAIAYVDTGPIQEKAWAEAAGIGWIGKNACLITPEYGSWVFLGEILSTLDLEADNPHPNYCGTCTRCLSACPTAALVEPAVVDARKCLAYHTIENRTSELPAAIAERQHGWVVGCDLCQTCCPFNLRAERWGRYSEVADFAPRDPWNDITLDQLANLSDAEFERWSAGSAIRRVRAGGLRRNARSALGASGDSLAQAHRN</sequence>
<evidence type="ECO:0000256" key="6">
    <source>
        <dbReference type="ARBA" id="ARBA00023002"/>
    </source>
</evidence>
<dbReference type="HAMAP" id="MF_00916">
    <property type="entry name" value="QueG"/>
    <property type="match status" value="1"/>
</dbReference>
<keyword evidence="3 9" id="KW-0819">tRNA processing</keyword>
<dbReference type="NCBIfam" id="TIGR00276">
    <property type="entry name" value="tRNA epoxyqueuosine(34) reductase QueG"/>
    <property type="match status" value="1"/>
</dbReference>
<comment type="catalytic activity">
    <reaction evidence="9">
        <text>epoxyqueuosine(34) in tRNA + AH2 = queuosine(34) in tRNA + A + H2O</text>
        <dbReference type="Rhea" id="RHEA:32159"/>
        <dbReference type="Rhea" id="RHEA-COMP:18571"/>
        <dbReference type="Rhea" id="RHEA-COMP:18582"/>
        <dbReference type="ChEBI" id="CHEBI:13193"/>
        <dbReference type="ChEBI" id="CHEBI:15377"/>
        <dbReference type="ChEBI" id="CHEBI:17499"/>
        <dbReference type="ChEBI" id="CHEBI:194431"/>
        <dbReference type="ChEBI" id="CHEBI:194443"/>
        <dbReference type="EC" id="1.17.99.6"/>
    </reaction>
</comment>
<comment type="cofactor">
    <cofactor evidence="9">
        <name>cob(II)alamin</name>
        <dbReference type="ChEBI" id="CHEBI:16304"/>
    </cofactor>
</comment>
<keyword evidence="8 9" id="KW-0411">Iron-sulfur</keyword>
<evidence type="ECO:0000256" key="7">
    <source>
        <dbReference type="ARBA" id="ARBA00023004"/>
    </source>
</evidence>
<dbReference type="PROSITE" id="PS51379">
    <property type="entry name" value="4FE4S_FER_2"/>
    <property type="match status" value="1"/>
</dbReference>
<feature type="binding site" evidence="9">
    <location>
        <position position="192"/>
    </location>
    <ligand>
        <name>[4Fe-4S] cluster</name>
        <dbReference type="ChEBI" id="CHEBI:49883"/>
        <label>2</label>
    </ligand>
</feature>
<feature type="binding site" evidence="9">
    <location>
        <position position="182"/>
    </location>
    <ligand>
        <name>[4Fe-4S] cluster</name>
        <dbReference type="ChEBI" id="CHEBI:49883"/>
        <label>1</label>
    </ligand>
</feature>
<comment type="subcellular location">
    <subcellularLocation>
        <location evidence="9">Cytoplasm</location>
    </subcellularLocation>
</comment>
<keyword evidence="9" id="KW-0170">Cobalt</keyword>
<protein>
    <recommendedName>
        <fullName evidence="9">Epoxyqueuosine reductase</fullName>
        <ecNumber evidence="9">1.17.99.6</ecNumber>
    </recommendedName>
    <alternativeName>
        <fullName evidence="9">Queuosine biosynthesis protein QueG</fullName>
    </alternativeName>
</protein>
<feature type="binding site" evidence="9">
    <location>
        <position position="239"/>
    </location>
    <ligand>
        <name>[4Fe-4S] cluster</name>
        <dbReference type="ChEBI" id="CHEBI:49883"/>
        <label>2</label>
    </ligand>
</feature>
<dbReference type="Proteomes" id="UP001054846">
    <property type="component" value="Chromosome"/>
</dbReference>
<feature type="binding site" evidence="9">
    <location>
        <position position="163"/>
    </location>
    <ligand>
        <name>cob(II)alamin</name>
        <dbReference type="ChEBI" id="CHEBI:16304"/>
    </ligand>
</feature>
<dbReference type="GO" id="GO:0052693">
    <property type="term" value="F:epoxyqueuosine reductase activity"/>
    <property type="evidence" value="ECO:0007669"/>
    <property type="project" value="UniProtKB-EC"/>
</dbReference>
<evidence type="ECO:0000313" key="11">
    <source>
        <dbReference type="EMBL" id="UFP94317.1"/>
    </source>
</evidence>
<comment type="subunit">
    <text evidence="9">Monomer.</text>
</comment>
<feature type="binding site" evidence="9">
    <location>
        <position position="149"/>
    </location>
    <ligand>
        <name>cob(II)alamin</name>
        <dbReference type="ChEBI" id="CHEBI:16304"/>
    </ligand>
</feature>
<dbReference type="PROSITE" id="PS00198">
    <property type="entry name" value="4FE4S_FER_1"/>
    <property type="match status" value="1"/>
</dbReference>
<dbReference type="SUPFAM" id="SSF46548">
    <property type="entry name" value="alpha-helical ferredoxin"/>
    <property type="match status" value="1"/>
</dbReference>
<keyword evidence="9" id="KW-0846">Cobalamin</keyword>
<comment type="function">
    <text evidence="9">Catalyzes the conversion of epoxyqueuosine (oQ) to queuosine (Q), which is a hypermodified base found in the wobble positions of tRNA(Asp), tRNA(Asn), tRNA(His) and tRNA(Tyr).</text>
</comment>
<dbReference type="PANTHER" id="PTHR30002">
    <property type="entry name" value="EPOXYQUEUOSINE REDUCTASE"/>
    <property type="match status" value="1"/>
</dbReference>
<evidence type="ECO:0000313" key="12">
    <source>
        <dbReference type="Proteomes" id="UP001054846"/>
    </source>
</evidence>
<accession>A0ABY3PL18</accession>
<comment type="caution">
    <text evidence="9">Lacks conserved residue(s) required for the propagation of feature annotation.</text>
</comment>
<keyword evidence="12" id="KW-1185">Reference proteome</keyword>
<feature type="active site" description="Proton donor" evidence="9">
    <location>
        <position position="128"/>
    </location>
</feature>
<keyword evidence="4 9" id="KW-0479">Metal-binding</keyword>
<feature type="binding site" evidence="9">
    <location>
        <position position="188"/>
    </location>
    <ligand>
        <name>[4Fe-4S] cluster</name>
        <dbReference type="ChEBI" id="CHEBI:49883"/>
        <label>1</label>
    </ligand>
</feature>
<feature type="binding site" evidence="9">
    <location>
        <position position="185"/>
    </location>
    <ligand>
        <name>[4Fe-4S] cluster</name>
        <dbReference type="ChEBI" id="CHEBI:49883"/>
        <label>1</label>
    </ligand>
</feature>
<dbReference type="EMBL" id="CP063845">
    <property type="protein sequence ID" value="UFP94317.1"/>
    <property type="molecule type" value="Genomic_DNA"/>
</dbReference>
<dbReference type="RefSeq" id="WP_230841376.1">
    <property type="nucleotide sequence ID" value="NZ_CP063845.1"/>
</dbReference>
<keyword evidence="7 9" id="KW-0408">Iron</keyword>
<feature type="binding site" evidence="9">
    <location>
        <position position="56"/>
    </location>
    <ligand>
        <name>cob(II)alamin</name>
        <dbReference type="ChEBI" id="CHEBI:16304"/>
    </ligand>
</feature>
<dbReference type="EC" id="1.17.99.6" evidence="9"/>